<dbReference type="SUPFAM" id="SSF82784">
    <property type="entry name" value="OsmC-like"/>
    <property type="match status" value="1"/>
</dbReference>
<comment type="caution">
    <text evidence="1">The sequence shown here is derived from an EMBL/GenBank/DDBJ whole genome shotgun (WGS) entry which is preliminary data.</text>
</comment>
<dbReference type="InterPro" id="IPR036102">
    <property type="entry name" value="OsmC/Ohrsf"/>
</dbReference>
<gene>
    <name evidence="1" type="ORF">APZ16_02120</name>
</gene>
<dbReference type="InterPro" id="IPR003718">
    <property type="entry name" value="OsmC/Ohr_fam"/>
</dbReference>
<dbReference type="EMBL" id="LQMQ01000034">
    <property type="protein sequence ID" value="KUO40814.1"/>
    <property type="molecule type" value="Genomic_DNA"/>
</dbReference>
<protein>
    <submittedName>
        <fullName evidence="1">Osmotically inducible protein OsmC</fullName>
    </submittedName>
</protein>
<dbReference type="Proteomes" id="UP000074294">
    <property type="component" value="Unassembled WGS sequence"/>
</dbReference>
<accession>A0A147JWM2</accession>
<evidence type="ECO:0000313" key="1">
    <source>
        <dbReference type="EMBL" id="KUO40814.1"/>
    </source>
</evidence>
<dbReference type="STRING" id="1776334.APZ16_02120"/>
<dbReference type="PANTHER" id="PTHR34352">
    <property type="entry name" value="PROTEIN YHFA"/>
    <property type="match status" value="1"/>
</dbReference>
<organism evidence="1 2">
    <name type="scientific">Hadarchaeum yellowstonense</name>
    <dbReference type="NCBI Taxonomy" id="1776334"/>
    <lineage>
        <taxon>Archaea</taxon>
        <taxon>Methanobacteriati</taxon>
        <taxon>Candidatus Hadarchaeota</taxon>
        <taxon>Candidatus Hadarchaeia</taxon>
        <taxon>Candidatus Hadarchaeales</taxon>
        <taxon>Candidatus Hadarchaeaceae</taxon>
        <taxon>Candidatus Hadarchaeum</taxon>
    </lineage>
</organism>
<dbReference type="Gene3D" id="2.20.25.10">
    <property type="match status" value="1"/>
</dbReference>
<evidence type="ECO:0000313" key="2">
    <source>
        <dbReference type="Proteomes" id="UP000074294"/>
    </source>
</evidence>
<dbReference type="Gene3D" id="3.30.300.20">
    <property type="match status" value="1"/>
</dbReference>
<dbReference type="InterPro" id="IPR015946">
    <property type="entry name" value="KH_dom-like_a/b"/>
</dbReference>
<dbReference type="AlphaFoldDB" id="A0A147JWM2"/>
<name>A0A147JWM2_HADYE</name>
<proteinExistence type="predicted"/>
<sequence>MQAEVQHVRGLTFVGKGKTNHWVVMDGPSELGGSEAGTRPMELVLVALGGCTGMDVVSILGKMKVKFTDFKISITAEEKEEYPKIFKKIHIKYLIYGDVPEDKVKKAIELSQTRYCSVSGILRKSAEVTYEYEILRE</sequence>
<reference evidence="1 2" key="1">
    <citation type="journal article" date="2016" name="Nat. Microbiol.">
        <title>Genomic inference of the metabolism of cosmopolitan subsurface Archaea, Hadesarchaea.</title>
        <authorList>
            <person name="Baker B.J."/>
            <person name="Saw J.H."/>
            <person name="Lind A.E."/>
            <person name="Lazar C.S."/>
            <person name="Hinrichs K.-U."/>
            <person name="Teske A.P."/>
            <person name="Ettema T.J."/>
        </authorList>
    </citation>
    <scope>NUCLEOTIDE SEQUENCE [LARGE SCALE GENOMIC DNA]</scope>
</reference>
<dbReference type="Pfam" id="PF02566">
    <property type="entry name" value="OsmC"/>
    <property type="match status" value="1"/>
</dbReference>
<dbReference type="PANTHER" id="PTHR34352:SF1">
    <property type="entry name" value="PROTEIN YHFA"/>
    <property type="match status" value="1"/>
</dbReference>